<dbReference type="AlphaFoldDB" id="A0A0C2XQR5"/>
<dbReference type="Proteomes" id="UP000054549">
    <property type="component" value="Unassembled WGS sequence"/>
</dbReference>
<dbReference type="HOGENOM" id="CLU_2026114_0_0_1"/>
<evidence type="ECO:0000313" key="2">
    <source>
        <dbReference type="EMBL" id="KIL71528.1"/>
    </source>
</evidence>
<protein>
    <submittedName>
        <fullName evidence="2">Uncharacterized protein</fullName>
    </submittedName>
</protein>
<dbReference type="EMBL" id="KN818222">
    <property type="protein sequence ID" value="KIL71528.1"/>
    <property type="molecule type" value="Genomic_DNA"/>
</dbReference>
<reference evidence="2 3" key="1">
    <citation type="submission" date="2014-04" db="EMBL/GenBank/DDBJ databases">
        <title>Evolutionary Origins and Diversification of the Mycorrhizal Mutualists.</title>
        <authorList>
            <consortium name="DOE Joint Genome Institute"/>
            <consortium name="Mycorrhizal Genomics Consortium"/>
            <person name="Kohler A."/>
            <person name="Kuo A."/>
            <person name="Nagy L.G."/>
            <person name="Floudas D."/>
            <person name="Copeland A."/>
            <person name="Barry K.W."/>
            <person name="Cichocki N."/>
            <person name="Veneault-Fourrey C."/>
            <person name="LaButti K."/>
            <person name="Lindquist E.A."/>
            <person name="Lipzen A."/>
            <person name="Lundell T."/>
            <person name="Morin E."/>
            <person name="Murat C."/>
            <person name="Riley R."/>
            <person name="Ohm R."/>
            <person name="Sun H."/>
            <person name="Tunlid A."/>
            <person name="Henrissat B."/>
            <person name="Grigoriev I.V."/>
            <person name="Hibbett D.S."/>
            <person name="Martin F."/>
        </authorList>
    </citation>
    <scope>NUCLEOTIDE SEQUENCE [LARGE SCALE GENOMIC DNA]</scope>
    <source>
        <strain evidence="2 3">Koide BX008</strain>
    </source>
</reference>
<accession>A0A0C2XQR5</accession>
<organism evidence="2 3">
    <name type="scientific">Amanita muscaria (strain Koide BX008)</name>
    <dbReference type="NCBI Taxonomy" id="946122"/>
    <lineage>
        <taxon>Eukaryota</taxon>
        <taxon>Fungi</taxon>
        <taxon>Dikarya</taxon>
        <taxon>Basidiomycota</taxon>
        <taxon>Agaricomycotina</taxon>
        <taxon>Agaricomycetes</taxon>
        <taxon>Agaricomycetidae</taxon>
        <taxon>Agaricales</taxon>
        <taxon>Pluteineae</taxon>
        <taxon>Amanitaceae</taxon>
        <taxon>Amanita</taxon>
    </lineage>
</organism>
<gene>
    <name evidence="2" type="ORF">M378DRAFT_155112</name>
</gene>
<feature type="region of interest" description="Disordered" evidence="1">
    <location>
        <begin position="86"/>
        <end position="122"/>
    </location>
</feature>
<name>A0A0C2XQR5_AMAMK</name>
<sequence length="122" mass="13762">MLAALFSDTWIKLVKDVILGGNMKQKKDGDEELVPDWKRRSWEYMLADEEGHRYPTVSVSLQSLAEKAEKGTGSQATQTMTTTTTLDAATPMVPPPAPSYIPELDPHPMEPLFRRPSLKYQR</sequence>
<evidence type="ECO:0000256" key="1">
    <source>
        <dbReference type="SAM" id="MobiDB-lite"/>
    </source>
</evidence>
<dbReference type="OrthoDB" id="3266475at2759"/>
<keyword evidence="3" id="KW-1185">Reference proteome</keyword>
<dbReference type="InParanoid" id="A0A0C2XQR5"/>
<evidence type="ECO:0000313" key="3">
    <source>
        <dbReference type="Proteomes" id="UP000054549"/>
    </source>
</evidence>
<proteinExistence type="predicted"/>